<name>A0A1D8CXG7_CHLLM</name>
<gene>
    <name evidence="2" type="ORF">BIU88_05365</name>
</gene>
<keyword evidence="3" id="KW-1185">Reference proteome</keyword>
<evidence type="ECO:0000313" key="3">
    <source>
        <dbReference type="Proteomes" id="UP000095185"/>
    </source>
</evidence>
<accession>A0A1D8CXG7</accession>
<feature type="transmembrane region" description="Helical" evidence="1">
    <location>
        <begin position="35"/>
        <end position="53"/>
    </location>
</feature>
<protein>
    <submittedName>
        <fullName evidence="2">Uncharacterized protein</fullName>
    </submittedName>
</protein>
<organism evidence="2 3">
    <name type="scientific">Chlorobaculum limnaeum</name>
    <dbReference type="NCBI Taxonomy" id="274537"/>
    <lineage>
        <taxon>Bacteria</taxon>
        <taxon>Pseudomonadati</taxon>
        <taxon>Chlorobiota</taxon>
        <taxon>Chlorobiia</taxon>
        <taxon>Chlorobiales</taxon>
        <taxon>Chlorobiaceae</taxon>
        <taxon>Chlorobaculum</taxon>
    </lineage>
</organism>
<proteinExistence type="predicted"/>
<feature type="transmembrane region" description="Helical" evidence="1">
    <location>
        <begin position="91"/>
        <end position="110"/>
    </location>
</feature>
<feature type="transmembrane region" description="Helical" evidence="1">
    <location>
        <begin position="6"/>
        <end position="23"/>
    </location>
</feature>
<keyword evidence="1" id="KW-0812">Transmembrane</keyword>
<reference evidence="2" key="1">
    <citation type="submission" date="2016-09" db="EMBL/GenBank/DDBJ databases">
        <title>Genome sequence of Chlorobaculum limnaeum.</title>
        <authorList>
            <person name="Liu Z."/>
            <person name="Tank M."/>
            <person name="Bryant D.A."/>
        </authorList>
    </citation>
    <scope>NUCLEOTIDE SEQUENCE [LARGE SCALE GENOMIC DNA]</scope>
    <source>
        <strain evidence="2">DSM 1677</strain>
    </source>
</reference>
<evidence type="ECO:0000313" key="2">
    <source>
        <dbReference type="EMBL" id="AOS83626.1"/>
    </source>
</evidence>
<sequence length="135" mass="14985">MDTSHIGAILVLLIIIYFLFRLGHALATGYFNNPFYPWVGAIFLFLMGLEPVLDNKNPAGFLWFIPICTYILLKLFDGLSFETSLKQRSKAVVFSAGSSIIVYLITHHFFHFGVMEASLGSIIAAFILGKAGFTS</sequence>
<dbReference type="RefSeq" id="WP_069809369.1">
    <property type="nucleotide sequence ID" value="NZ_CP017305.1"/>
</dbReference>
<feature type="transmembrane region" description="Helical" evidence="1">
    <location>
        <begin position="59"/>
        <end position="79"/>
    </location>
</feature>
<dbReference type="EMBL" id="CP017305">
    <property type="protein sequence ID" value="AOS83626.1"/>
    <property type="molecule type" value="Genomic_DNA"/>
</dbReference>
<dbReference type="KEGG" id="clz:BIU88_05365"/>
<dbReference type="OrthoDB" id="9960871at2"/>
<keyword evidence="1" id="KW-1133">Transmembrane helix</keyword>
<keyword evidence="1" id="KW-0472">Membrane</keyword>
<dbReference type="Proteomes" id="UP000095185">
    <property type="component" value="Chromosome"/>
</dbReference>
<evidence type="ECO:0000256" key="1">
    <source>
        <dbReference type="SAM" id="Phobius"/>
    </source>
</evidence>
<dbReference type="AlphaFoldDB" id="A0A1D8CXG7"/>